<dbReference type="PANTHER" id="PTHR10046">
    <property type="entry name" value="ATP DEPENDENT LON PROTEASE FAMILY MEMBER"/>
    <property type="match status" value="1"/>
</dbReference>
<name>A0A2P1P8L7_9RICK</name>
<sequence>MSKNELPVVPLRDIVLFPGAIIPLFVGREKSIKALSAAQDVYKVESMIFTAQKSQDVNEPAPNDVYETGVIAKILQAIKLSNNNIKLLVEAKQRVRISNITENDYLVAEYEVLDDEEYAKTDQINIMTDDLVEVFKKYAKNSRKVSLEVINAISSQKKNPAYLSNIIASHLVCKTDKKQKILEIANVPQRIEELTTLISNELAIIDADTNVSNRVKQQIEKTQKDYYLHEQMKAIQKELGDDDKAELAEIEKKIQTLPLSKEAREKAQQEFKKLKGMNSMTSEASVLRSYLDILLEMPWGKFDKAKVNVKQAAAILERDHYGLEKVKERILDYLAVLQRSKNMSSPIICFVGPPGVGKTSLAKSIAEAVGRQYTKFSLGGIKDEAEIRGHRKTYIGSMPGKIVKQLRRVKVNNPLMLLDEIDKIGADFRGDPSSAMLEVLDPEQNKAFVDHYLDVEYDLSNIMFIATANSTNIARPLLDRMEIIRIDGYVEEEKFQIAQKYLIPKQLKAHNMKASEFIIADSALLDLIRYYTRESGVRNLEREIATLARKSLRRILSDKEVKSITITSNNIEEFLGPKKFRYGLAEEKDIVGSTTGLAYTEVGGDLLSIEAVSIPGKGEIKATGKLGDVMKESTQAAYSFFCSHVNSFVVPDKDWQHKDIHLHVPEGATPKDGPSAGVAIFTTIVSLMTGVPVRKDVAMTGEITLRGNVLPIGGLKEKLLAASRGGIKTVIIPQDNMKDLKDIPPGIKQKLQIVPVSKALEVLDIALNGKFYSDVRIH</sequence>
<comment type="subunit">
    <text evidence="10 11">Homohexamer. Organized in a ring with a central cavity.</text>
</comment>
<keyword evidence="6 10" id="KW-0720">Serine protease</keyword>
<comment type="function">
    <text evidence="10">ATP-dependent serine protease that mediates the selective degradation of mutant and abnormal proteins as well as certain short-lived regulatory proteins. Required for cellular homeostasis and for survival from DNA damage and developmental changes induced by stress. Degrades polypeptides processively to yield small peptide fragments that are 5 to 10 amino acids long. Binds to DNA in a double-stranded, site-specific manner.</text>
</comment>
<protein>
    <recommendedName>
        <fullName evidence="10 11">Lon protease</fullName>
        <ecNumber evidence="10 11">3.4.21.53</ecNumber>
    </recommendedName>
    <alternativeName>
        <fullName evidence="10">ATP-dependent protease La</fullName>
    </alternativeName>
</protein>
<dbReference type="SMART" id="SM00464">
    <property type="entry name" value="LON"/>
    <property type="match status" value="1"/>
</dbReference>
<dbReference type="InterPro" id="IPR046336">
    <property type="entry name" value="Lon_prtase_N_sf"/>
</dbReference>
<dbReference type="PRINTS" id="PR00830">
    <property type="entry name" value="ENDOLAPTASE"/>
</dbReference>
<comment type="induction">
    <text evidence="10">By heat shock.</text>
</comment>
<dbReference type="Proteomes" id="UP000241762">
    <property type="component" value="Chromosome"/>
</dbReference>
<dbReference type="GO" id="GO:0004176">
    <property type="term" value="F:ATP-dependent peptidase activity"/>
    <property type="evidence" value="ECO:0007669"/>
    <property type="project" value="UniProtKB-UniRule"/>
</dbReference>
<keyword evidence="4 10" id="KW-0547">Nucleotide-binding</keyword>
<evidence type="ECO:0000313" key="18">
    <source>
        <dbReference type="EMBL" id="AVP87604.1"/>
    </source>
</evidence>
<dbReference type="SUPFAM" id="SSF52540">
    <property type="entry name" value="P-loop containing nucleoside triphosphate hydrolases"/>
    <property type="match status" value="1"/>
</dbReference>
<dbReference type="InterPro" id="IPR054594">
    <property type="entry name" value="Lon_lid"/>
</dbReference>
<dbReference type="RefSeq" id="WP_106874460.1">
    <property type="nucleotide sequence ID" value="NZ_CP027845.1"/>
</dbReference>
<keyword evidence="5 10" id="KW-0378">Hydrolase</keyword>
<dbReference type="Pfam" id="PF22667">
    <property type="entry name" value="Lon_lid"/>
    <property type="match status" value="1"/>
</dbReference>
<evidence type="ECO:0000256" key="5">
    <source>
        <dbReference type="ARBA" id="ARBA00022801"/>
    </source>
</evidence>
<dbReference type="FunFam" id="3.40.50.300:FF:000021">
    <property type="entry name" value="Lon protease homolog"/>
    <property type="match status" value="1"/>
</dbReference>
<dbReference type="InterPro" id="IPR027065">
    <property type="entry name" value="Lon_Prtase"/>
</dbReference>
<comment type="subcellular location">
    <subcellularLocation>
        <location evidence="1 10 11">Cytoplasm</location>
    </subcellularLocation>
</comment>
<keyword evidence="19" id="KW-1185">Reference proteome</keyword>
<dbReference type="PROSITE" id="PS51786">
    <property type="entry name" value="LON_PROTEOLYTIC"/>
    <property type="match status" value="1"/>
</dbReference>
<evidence type="ECO:0000256" key="14">
    <source>
        <dbReference type="PROSITE-ProRule" id="PRU01122"/>
    </source>
</evidence>
<dbReference type="Gene3D" id="1.20.5.5270">
    <property type="match status" value="1"/>
</dbReference>
<dbReference type="Gene3D" id="3.40.50.300">
    <property type="entry name" value="P-loop containing nucleotide triphosphate hydrolases"/>
    <property type="match status" value="1"/>
</dbReference>
<dbReference type="GO" id="GO:0004252">
    <property type="term" value="F:serine-type endopeptidase activity"/>
    <property type="evidence" value="ECO:0007669"/>
    <property type="project" value="UniProtKB-UniRule"/>
</dbReference>
<evidence type="ECO:0000256" key="15">
    <source>
        <dbReference type="RuleBase" id="RU000591"/>
    </source>
</evidence>
<evidence type="ECO:0000256" key="4">
    <source>
        <dbReference type="ARBA" id="ARBA00022741"/>
    </source>
</evidence>
<dbReference type="HAMAP" id="MF_01973">
    <property type="entry name" value="lon_bact"/>
    <property type="match status" value="1"/>
</dbReference>
<evidence type="ECO:0000259" key="16">
    <source>
        <dbReference type="PROSITE" id="PS51786"/>
    </source>
</evidence>
<reference evidence="18 19" key="1">
    <citation type="submission" date="2018-03" db="EMBL/GenBank/DDBJ databases">
        <title>A gene transfer event suggests a long-term partnership between eustigmatophyte algae and a novel lineage of endosymbiotic bacteria.</title>
        <authorList>
            <person name="Yurchenko T."/>
            <person name="Sevcikova T."/>
            <person name="Pribyl P."/>
            <person name="El Karkouri K."/>
            <person name="Klimes V."/>
            <person name="Amaral R."/>
            <person name="Zbrankova V."/>
            <person name="Kim E."/>
            <person name="Raoult D."/>
            <person name="Santos L.M.A."/>
            <person name="Elias M."/>
        </authorList>
    </citation>
    <scope>NUCLEOTIDE SEQUENCE [LARGE SCALE GENOMIC DNA]</scope>
    <source>
        <strain evidence="18">CCALA 838</strain>
    </source>
</reference>
<dbReference type="KEGG" id="ptc:phytr_6630"/>
<dbReference type="GO" id="GO:0043565">
    <property type="term" value="F:sequence-specific DNA binding"/>
    <property type="evidence" value="ECO:0007669"/>
    <property type="project" value="UniProtKB-UniRule"/>
</dbReference>
<comment type="similarity">
    <text evidence="10 11 14 15">Belongs to the peptidase S16 family.</text>
</comment>
<dbReference type="InterPro" id="IPR003959">
    <property type="entry name" value="ATPase_AAA_core"/>
</dbReference>
<evidence type="ECO:0000259" key="17">
    <source>
        <dbReference type="PROSITE" id="PS51787"/>
    </source>
</evidence>
<dbReference type="InterPro" id="IPR008268">
    <property type="entry name" value="Peptidase_S16_AS"/>
</dbReference>
<dbReference type="InterPro" id="IPR027417">
    <property type="entry name" value="P-loop_NTPase"/>
</dbReference>
<dbReference type="PROSITE" id="PS51787">
    <property type="entry name" value="LON_N"/>
    <property type="match status" value="1"/>
</dbReference>
<dbReference type="Pfam" id="PF02190">
    <property type="entry name" value="LON_substr_bdg"/>
    <property type="match status" value="1"/>
</dbReference>
<dbReference type="Gene3D" id="2.30.130.40">
    <property type="entry name" value="LON domain-like"/>
    <property type="match status" value="1"/>
</dbReference>
<feature type="binding site" evidence="10 13">
    <location>
        <begin position="352"/>
        <end position="359"/>
    </location>
    <ligand>
        <name>ATP</name>
        <dbReference type="ChEBI" id="CHEBI:30616"/>
    </ligand>
</feature>
<dbReference type="GO" id="GO:0005737">
    <property type="term" value="C:cytoplasm"/>
    <property type="evidence" value="ECO:0007669"/>
    <property type="project" value="UniProtKB-SubCell"/>
</dbReference>
<dbReference type="PIRSF" id="PIRSF001174">
    <property type="entry name" value="Lon_proteas"/>
    <property type="match status" value="1"/>
</dbReference>
<feature type="active site" evidence="10 12">
    <location>
        <position position="675"/>
    </location>
</feature>
<dbReference type="Pfam" id="PF00004">
    <property type="entry name" value="AAA"/>
    <property type="match status" value="1"/>
</dbReference>
<dbReference type="CDD" id="cd19500">
    <property type="entry name" value="RecA-like_Lon"/>
    <property type="match status" value="1"/>
</dbReference>
<keyword evidence="2 10" id="KW-0963">Cytoplasm</keyword>
<evidence type="ECO:0000256" key="2">
    <source>
        <dbReference type="ARBA" id="ARBA00022490"/>
    </source>
</evidence>
<evidence type="ECO:0000256" key="8">
    <source>
        <dbReference type="ARBA" id="ARBA00023016"/>
    </source>
</evidence>
<dbReference type="Gene3D" id="1.20.58.1480">
    <property type="match status" value="1"/>
</dbReference>
<evidence type="ECO:0000313" key="19">
    <source>
        <dbReference type="Proteomes" id="UP000241762"/>
    </source>
</evidence>
<dbReference type="OrthoDB" id="9803599at2"/>
<dbReference type="SUPFAM" id="SSF54211">
    <property type="entry name" value="Ribosomal protein S5 domain 2-like"/>
    <property type="match status" value="1"/>
</dbReference>
<dbReference type="InterPro" id="IPR004815">
    <property type="entry name" value="Lon_bac/euk-typ"/>
</dbReference>
<dbReference type="Gene3D" id="3.30.230.10">
    <property type="match status" value="1"/>
</dbReference>
<dbReference type="NCBIfam" id="TIGR00763">
    <property type="entry name" value="lon"/>
    <property type="match status" value="1"/>
</dbReference>
<dbReference type="InterPro" id="IPR015947">
    <property type="entry name" value="PUA-like_sf"/>
</dbReference>
<dbReference type="Gene3D" id="1.10.8.60">
    <property type="match status" value="1"/>
</dbReference>
<feature type="domain" description="Lon proteolytic" evidence="16">
    <location>
        <begin position="588"/>
        <end position="769"/>
    </location>
</feature>
<evidence type="ECO:0000256" key="3">
    <source>
        <dbReference type="ARBA" id="ARBA00022670"/>
    </source>
</evidence>
<dbReference type="SMART" id="SM00382">
    <property type="entry name" value="AAA"/>
    <property type="match status" value="1"/>
</dbReference>
<evidence type="ECO:0000256" key="6">
    <source>
        <dbReference type="ARBA" id="ARBA00022825"/>
    </source>
</evidence>
<evidence type="ECO:0000256" key="11">
    <source>
        <dbReference type="PIRNR" id="PIRNR001174"/>
    </source>
</evidence>
<dbReference type="SUPFAM" id="SSF88697">
    <property type="entry name" value="PUA domain-like"/>
    <property type="match status" value="1"/>
</dbReference>
<evidence type="ECO:0000256" key="7">
    <source>
        <dbReference type="ARBA" id="ARBA00022840"/>
    </source>
</evidence>
<evidence type="ECO:0000256" key="9">
    <source>
        <dbReference type="ARBA" id="ARBA00050665"/>
    </source>
</evidence>
<evidence type="ECO:0000256" key="1">
    <source>
        <dbReference type="ARBA" id="ARBA00004496"/>
    </source>
</evidence>
<dbReference type="InterPro" id="IPR020568">
    <property type="entry name" value="Ribosomal_Su5_D2-typ_SF"/>
</dbReference>
<dbReference type="NCBIfam" id="NF008053">
    <property type="entry name" value="PRK10787.1"/>
    <property type="match status" value="1"/>
</dbReference>
<proteinExistence type="evidence at transcript level"/>
<dbReference type="PROSITE" id="PS01046">
    <property type="entry name" value="LON_SER"/>
    <property type="match status" value="1"/>
</dbReference>
<keyword evidence="8 10" id="KW-0346">Stress response</keyword>
<keyword evidence="7 10" id="KW-0067">ATP-binding</keyword>
<dbReference type="EMBL" id="CP027845">
    <property type="protein sequence ID" value="AVP87604.1"/>
    <property type="molecule type" value="Genomic_DNA"/>
</dbReference>
<organism evidence="18 19">
    <name type="scientific">Candidatus Phycorickettsia trachydisci</name>
    <dbReference type="NCBI Taxonomy" id="2115978"/>
    <lineage>
        <taxon>Bacteria</taxon>
        <taxon>Pseudomonadati</taxon>
        <taxon>Pseudomonadota</taxon>
        <taxon>Alphaproteobacteria</taxon>
        <taxon>Rickettsiales</taxon>
        <taxon>Rickettsiaceae</taxon>
        <taxon>Candidatus Phycorickettsia</taxon>
    </lineage>
</organism>
<feature type="active site" evidence="10 12">
    <location>
        <position position="718"/>
    </location>
</feature>
<dbReference type="AlphaFoldDB" id="A0A2P1P8L7"/>
<dbReference type="GO" id="GO:0006515">
    <property type="term" value="P:protein quality control for misfolded or incompletely synthesized proteins"/>
    <property type="evidence" value="ECO:0007669"/>
    <property type="project" value="UniProtKB-UniRule"/>
</dbReference>
<evidence type="ECO:0000256" key="10">
    <source>
        <dbReference type="HAMAP-Rule" id="MF_01973"/>
    </source>
</evidence>
<dbReference type="InterPro" id="IPR003111">
    <property type="entry name" value="Lon_prtase_N"/>
</dbReference>
<dbReference type="FunFam" id="1.20.5.5270:FF:000002">
    <property type="entry name" value="Lon protease homolog"/>
    <property type="match status" value="1"/>
</dbReference>
<dbReference type="GO" id="GO:0005524">
    <property type="term" value="F:ATP binding"/>
    <property type="evidence" value="ECO:0007669"/>
    <property type="project" value="UniProtKB-UniRule"/>
</dbReference>
<evidence type="ECO:0000256" key="13">
    <source>
        <dbReference type="PIRSR" id="PIRSR001174-2"/>
    </source>
</evidence>
<dbReference type="Pfam" id="PF05362">
    <property type="entry name" value="Lon_C"/>
    <property type="match status" value="1"/>
</dbReference>
<dbReference type="InterPro" id="IPR014721">
    <property type="entry name" value="Ribsml_uS5_D2-typ_fold_subgr"/>
</dbReference>
<evidence type="ECO:0000256" key="12">
    <source>
        <dbReference type="PIRSR" id="PIRSR001174-1"/>
    </source>
</evidence>
<dbReference type="EC" id="3.4.21.53" evidence="10 11"/>
<dbReference type="InterPro" id="IPR003593">
    <property type="entry name" value="AAA+_ATPase"/>
</dbReference>
<dbReference type="GO" id="GO:0016887">
    <property type="term" value="F:ATP hydrolysis activity"/>
    <property type="evidence" value="ECO:0007669"/>
    <property type="project" value="UniProtKB-UniRule"/>
</dbReference>
<dbReference type="InterPro" id="IPR008269">
    <property type="entry name" value="Lon_proteolytic"/>
</dbReference>
<feature type="domain" description="Lon N-terminal" evidence="17">
    <location>
        <begin position="6"/>
        <end position="202"/>
    </location>
</feature>
<dbReference type="GO" id="GO:0034605">
    <property type="term" value="P:cellular response to heat"/>
    <property type="evidence" value="ECO:0007669"/>
    <property type="project" value="UniProtKB-UniRule"/>
</dbReference>
<keyword evidence="3 10" id="KW-0645">Protease</keyword>
<dbReference type="InterPro" id="IPR027543">
    <property type="entry name" value="Lon_bac"/>
</dbReference>
<comment type="catalytic activity">
    <reaction evidence="9 10 11 14">
        <text>Hydrolysis of proteins in presence of ATP.</text>
        <dbReference type="EC" id="3.4.21.53"/>
    </reaction>
</comment>
<accession>A0A2P1P8L7</accession>
<gene>
    <name evidence="10" type="primary">lon</name>
    <name evidence="18" type="ORF">phytr_6630</name>
</gene>